<name>A0AAU7QBT1_9GAMM</name>
<accession>A0AAU7QBT1</accession>
<proteinExistence type="predicted"/>
<evidence type="ECO:0000313" key="1">
    <source>
        <dbReference type="EMBL" id="XBS69676.1"/>
    </source>
</evidence>
<gene>
    <name evidence="1" type="ORF">ABK905_25785</name>
</gene>
<sequence>MFAEHFPPLLLSQKTFPSLEKPSVESASLKADFIGTRGQAGVFITQNNLMCNVNFSEVYG</sequence>
<dbReference type="EMBL" id="CP157947">
    <property type="protein sequence ID" value="XBS69676.1"/>
    <property type="molecule type" value="Genomic_DNA"/>
</dbReference>
<organism evidence="1">
    <name type="scientific">Acerihabitans sp. KWT182</name>
    <dbReference type="NCBI Taxonomy" id="3157919"/>
    <lineage>
        <taxon>Bacteria</taxon>
        <taxon>Pseudomonadati</taxon>
        <taxon>Pseudomonadota</taxon>
        <taxon>Gammaproteobacteria</taxon>
        <taxon>Enterobacterales</taxon>
        <taxon>Pectobacteriaceae</taxon>
        <taxon>Acerihabitans</taxon>
    </lineage>
</organism>
<dbReference type="AlphaFoldDB" id="A0AAU7QBT1"/>
<reference evidence="1" key="1">
    <citation type="submission" date="2024-06" db="EMBL/GenBank/DDBJ databases">
        <authorList>
            <person name="Coelho C."/>
            <person name="Bento M."/>
            <person name="Garcia E."/>
            <person name="Camelo A."/>
            <person name="Brandao I."/>
            <person name="Espirito Santo C."/>
            <person name="Trovao J."/>
            <person name="Verissimo A."/>
            <person name="Costa J."/>
            <person name="Tiago I."/>
        </authorList>
    </citation>
    <scope>NUCLEOTIDE SEQUENCE</scope>
    <source>
        <strain evidence="1">KWT182</strain>
    </source>
</reference>
<protein>
    <submittedName>
        <fullName evidence="1">Uncharacterized protein</fullName>
    </submittedName>
</protein>